<dbReference type="InterPro" id="IPR023058">
    <property type="entry name" value="PPIase_PpiC_CS"/>
</dbReference>
<dbReference type="GO" id="GO:0000814">
    <property type="term" value="C:ESCRT II complex"/>
    <property type="evidence" value="ECO:0007669"/>
    <property type="project" value="InterPro"/>
</dbReference>
<evidence type="ECO:0000256" key="6">
    <source>
        <dbReference type="ARBA" id="ARBA00023235"/>
    </source>
</evidence>
<evidence type="ECO:0000313" key="12">
    <source>
        <dbReference type="Proteomes" id="UP001211065"/>
    </source>
</evidence>
<dbReference type="GO" id="GO:0005634">
    <property type="term" value="C:nucleus"/>
    <property type="evidence" value="ECO:0007669"/>
    <property type="project" value="TreeGrafter"/>
</dbReference>
<dbReference type="Gene3D" id="2.20.70.10">
    <property type="match status" value="1"/>
</dbReference>
<evidence type="ECO:0000256" key="8">
    <source>
        <dbReference type="RuleBase" id="RU363014"/>
    </source>
</evidence>
<evidence type="ECO:0000256" key="4">
    <source>
        <dbReference type="ARBA" id="ARBA00022927"/>
    </source>
</evidence>
<dbReference type="InterPro" id="IPR051370">
    <property type="entry name" value="PPIase_Pin1"/>
</dbReference>
<dbReference type="GO" id="GO:0080090">
    <property type="term" value="P:regulation of primary metabolic process"/>
    <property type="evidence" value="ECO:0007669"/>
    <property type="project" value="UniProtKB-ARBA"/>
</dbReference>
<dbReference type="PROSITE" id="PS01096">
    <property type="entry name" value="PPIC_PPIASE_1"/>
    <property type="match status" value="1"/>
</dbReference>
<dbReference type="GO" id="GO:0015031">
    <property type="term" value="P:protein transport"/>
    <property type="evidence" value="ECO:0007669"/>
    <property type="project" value="UniProtKB-KW"/>
</dbReference>
<evidence type="ECO:0000256" key="1">
    <source>
        <dbReference type="ARBA" id="ARBA00000971"/>
    </source>
</evidence>
<dbReference type="PANTHER" id="PTHR10657">
    <property type="entry name" value="PEPTIDYL-PROLYL CIS-TRANS ISOMERASE"/>
    <property type="match status" value="1"/>
</dbReference>
<reference evidence="11" key="1">
    <citation type="submission" date="2020-05" db="EMBL/GenBank/DDBJ databases">
        <title>Phylogenomic resolution of chytrid fungi.</title>
        <authorList>
            <person name="Stajich J.E."/>
            <person name="Amses K."/>
            <person name="Simmons R."/>
            <person name="Seto K."/>
            <person name="Myers J."/>
            <person name="Bonds A."/>
            <person name="Quandt C.A."/>
            <person name="Barry K."/>
            <person name="Liu P."/>
            <person name="Grigoriev I."/>
            <person name="Longcore J.E."/>
            <person name="James T.Y."/>
        </authorList>
    </citation>
    <scope>NUCLEOTIDE SEQUENCE</scope>
    <source>
        <strain evidence="11">JEL0476</strain>
    </source>
</reference>
<feature type="domain" description="PpiC" evidence="10">
    <location>
        <begin position="51"/>
        <end position="165"/>
    </location>
</feature>
<dbReference type="InterPro" id="IPR036390">
    <property type="entry name" value="WH_DNA-bd_sf"/>
</dbReference>
<gene>
    <name evidence="11" type="primary">PIN1</name>
    <name evidence="11" type="ORF">HK099_003258</name>
</gene>
<dbReference type="SUPFAM" id="SSF54534">
    <property type="entry name" value="FKBP-like"/>
    <property type="match status" value="1"/>
</dbReference>
<dbReference type="Pfam" id="PF05871">
    <property type="entry name" value="ESCRT-II"/>
    <property type="match status" value="1"/>
</dbReference>
<dbReference type="Gene3D" id="1.10.10.10">
    <property type="entry name" value="Winged helix-like DNA-binding domain superfamily/Winged helix DNA-binding domain"/>
    <property type="match status" value="1"/>
</dbReference>
<dbReference type="InterPro" id="IPR000297">
    <property type="entry name" value="PPIase_PpiC"/>
</dbReference>
<dbReference type="InterPro" id="IPR001202">
    <property type="entry name" value="WW_dom"/>
</dbReference>
<evidence type="ECO:0000259" key="9">
    <source>
        <dbReference type="PROSITE" id="PS50020"/>
    </source>
</evidence>
<proteinExistence type="inferred from homology"/>
<dbReference type="PANTHER" id="PTHR10657:SF4">
    <property type="entry name" value="PEPTIDYL-PROLYL CIS-TRANS ISOMERASE-RELATED"/>
    <property type="match status" value="1"/>
</dbReference>
<dbReference type="InterPro" id="IPR008570">
    <property type="entry name" value="ESCRT-II_cplx_Vps25-sub"/>
</dbReference>
<dbReference type="PROSITE" id="PS50020">
    <property type="entry name" value="WW_DOMAIN_2"/>
    <property type="match status" value="1"/>
</dbReference>
<dbReference type="GO" id="GO:0060255">
    <property type="term" value="P:regulation of macromolecule metabolic process"/>
    <property type="evidence" value="ECO:0007669"/>
    <property type="project" value="UniProtKB-ARBA"/>
</dbReference>
<comment type="similarity">
    <text evidence="2">Belongs to the VPS25 family.</text>
</comment>
<keyword evidence="4" id="KW-0653">Protein transport</keyword>
<evidence type="ECO:0000256" key="5">
    <source>
        <dbReference type="ARBA" id="ARBA00023110"/>
    </source>
</evidence>
<dbReference type="InterPro" id="IPR036388">
    <property type="entry name" value="WH-like_DNA-bd_sf"/>
</dbReference>
<dbReference type="GO" id="GO:0005829">
    <property type="term" value="C:cytosol"/>
    <property type="evidence" value="ECO:0007669"/>
    <property type="project" value="TreeGrafter"/>
</dbReference>
<dbReference type="PROSITE" id="PS50198">
    <property type="entry name" value="PPIC_PPIASE_2"/>
    <property type="match status" value="1"/>
</dbReference>
<protein>
    <recommendedName>
        <fullName evidence="8">Peptidyl-prolyl cis-trans isomerase</fullName>
        <ecNumber evidence="8">5.2.1.8</ecNumber>
    </recommendedName>
</protein>
<comment type="catalytic activity">
    <reaction evidence="1 8">
        <text>[protein]-peptidylproline (omega=180) = [protein]-peptidylproline (omega=0)</text>
        <dbReference type="Rhea" id="RHEA:16237"/>
        <dbReference type="Rhea" id="RHEA-COMP:10747"/>
        <dbReference type="Rhea" id="RHEA-COMP:10748"/>
        <dbReference type="ChEBI" id="CHEBI:83833"/>
        <dbReference type="ChEBI" id="CHEBI:83834"/>
        <dbReference type="EC" id="5.2.1.8"/>
    </reaction>
</comment>
<dbReference type="EC" id="5.2.1.8" evidence="8"/>
<evidence type="ECO:0000256" key="2">
    <source>
        <dbReference type="ARBA" id="ARBA00009674"/>
    </source>
</evidence>
<evidence type="ECO:0000256" key="3">
    <source>
        <dbReference type="ARBA" id="ARBA00022448"/>
    </source>
</evidence>
<evidence type="ECO:0000259" key="10">
    <source>
        <dbReference type="PROSITE" id="PS50198"/>
    </source>
</evidence>
<keyword evidence="3" id="KW-0813">Transport</keyword>
<sequence>MSTEEVVSLSADTYEERWSNSNNKVYYLNLSNNQSQWEKPTEYKELILLKVYPVRASHLLVKHNQSRRPSSWKQAEITRTKEEALEIISAFRKKITEENVDFASLASVESDCSSAKNGGDLGYFGGPSKVKMQEEFDRATFALEVGQLSEPVESASGIHLILSELVKLGLAEYEDNRDKEIIFIYWKKPNEWADLIYKWVFDNGLVNTICTVFELIHGENTEGEEFHNLDERIMKKALNILNKNGKAQIFSGSNPEELGVKFY</sequence>
<dbReference type="GO" id="GO:0016236">
    <property type="term" value="P:macroautophagy"/>
    <property type="evidence" value="ECO:0007669"/>
    <property type="project" value="UniProtKB-ARBA"/>
</dbReference>
<dbReference type="CDD" id="cd00201">
    <property type="entry name" value="WW"/>
    <property type="match status" value="1"/>
</dbReference>
<dbReference type="SMART" id="SM00456">
    <property type="entry name" value="WW"/>
    <property type="match status" value="1"/>
</dbReference>
<dbReference type="Pfam" id="PF00397">
    <property type="entry name" value="WW"/>
    <property type="match status" value="1"/>
</dbReference>
<organism evidence="11 12">
    <name type="scientific">Clydaea vesicula</name>
    <dbReference type="NCBI Taxonomy" id="447962"/>
    <lineage>
        <taxon>Eukaryota</taxon>
        <taxon>Fungi</taxon>
        <taxon>Fungi incertae sedis</taxon>
        <taxon>Chytridiomycota</taxon>
        <taxon>Chytridiomycota incertae sedis</taxon>
        <taxon>Chytridiomycetes</taxon>
        <taxon>Lobulomycetales</taxon>
        <taxon>Lobulomycetaceae</taxon>
        <taxon>Clydaea</taxon>
    </lineage>
</organism>
<dbReference type="GO" id="GO:0003755">
    <property type="term" value="F:peptidyl-prolyl cis-trans isomerase activity"/>
    <property type="evidence" value="ECO:0007669"/>
    <property type="project" value="UniProtKB-UniRule"/>
</dbReference>
<keyword evidence="5 7" id="KW-0697">Rotamase</keyword>
<dbReference type="FunFam" id="3.10.50.40:FF:000010">
    <property type="entry name" value="Peptidyl-prolyl cis-trans isomerase Pin1"/>
    <property type="match status" value="1"/>
</dbReference>
<dbReference type="SUPFAM" id="SSF51045">
    <property type="entry name" value="WW domain"/>
    <property type="match status" value="1"/>
</dbReference>
<dbReference type="Proteomes" id="UP001211065">
    <property type="component" value="Unassembled WGS sequence"/>
</dbReference>
<evidence type="ECO:0000313" key="11">
    <source>
        <dbReference type="EMBL" id="KAJ3221667.1"/>
    </source>
</evidence>
<accession>A0AAD5U4M2</accession>
<evidence type="ECO:0000256" key="7">
    <source>
        <dbReference type="PROSITE-ProRule" id="PRU00278"/>
    </source>
</evidence>
<keyword evidence="6 7" id="KW-0413">Isomerase</keyword>
<dbReference type="AlphaFoldDB" id="A0AAD5U4M2"/>
<name>A0AAD5U4M2_9FUNG</name>
<dbReference type="Gene3D" id="3.10.50.40">
    <property type="match status" value="1"/>
</dbReference>
<dbReference type="FunFam" id="1.10.10.10:FF:000141">
    <property type="entry name" value="vacuolar protein-sorting-associated protein 25"/>
    <property type="match status" value="1"/>
</dbReference>
<keyword evidence="12" id="KW-1185">Reference proteome</keyword>
<dbReference type="SUPFAM" id="SSF46785">
    <property type="entry name" value="Winged helix' DNA-binding domain"/>
    <property type="match status" value="1"/>
</dbReference>
<dbReference type="EMBL" id="JADGJW010000216">
    <property type="protein sequence ID" value="KAJ3221667.1"/>
    <property type="molecule type" value="Genomic_DNA"/>
</dbReference>
<dbReference type="InterPro" id="IPR036020">
    <property type="entry name" value="WW_dom_sf"/>
</dbReference>
<dbReference type="InterPro" id="IPR046357">
    <property type="entry name" value="PPIase_dom_sf"/>
</dbReference>
<feature type="domain" description="WW" evidence="9">
    <location>
        <begin position="14"/>
        <end position="42"/>
    </location>
</feature>
<dbReference type="GO" id="GO:0071985">
    <property type="term" value="P:multivesicular body sorting pathway"/>
    <property type="evidence" value="ECO:0007669"/>
    <property type="project" value="InterPro"/>
</dbReference>
<comment type="caution">
    <text evidence="11">The sequence shown here is derived from an EMBL/GenBank/DDBJ whole genome shotgun (WGS) entry which is preliminary data.</text>
</comment>